<reference evidence="2 3" key="1">
    <citation type="journal article" date="2016" name="Nat. Commun.">
        <title>Thousands of microbial genomes shed light on interconnected biogeochemical processes in an aquifer system.</title>
        <authorList>
            <person name="Anantharaman K."/>
            <person name="Brown C.T."/>
            <person name="Hug L.A."/>
            <person name="Sharon I."/>
            <person name="Castelle C.J."/>
            <person name="Probst A.J."/>
            <person name="Thomas B.C."/>
            <person name="Singh A."/>
            <person name="Wilkins M.J."/>
            <person name="Karaoz U."/>
            <person name="Brodie E.L."/>
            <person name="Williams K.H."/>
            <person name="Hubbard S.S."/>
            <person name="Banfield J.F."/>
        </authorList>
    </citation>
    <scope>NUCLEOTIDE SEQUENCE [LARGE SCALE GENOMIC DNA]</scope>
</reference>
<evidence type="ECO:0000256" key="1">
    <source>
        <dbReference type="SAM" id="Phobius"/>
    </source>
</evidence>
<feature type="transmembrane region" description="Helical" evidence="1">
    <location>
        <begin position="152"/>
        <end position="169"/>
    </location>
</feature>
<accession>A0A1F8B8M8</accession>
<feature type="transmembrane region" description="Helical" evidence="1">
    <location>
        <begin position="112"/>
        <end position="132"/>
    </location>
</feature>
<evidence type="ECO:0000313" key="3">
    <source>
        <dbReference type="Proteomes" id="UP000179018"/>
    </source>
</evidence>
<dbReference type="AlphaFoldDB" id="A0A1F8B8M8"/>
<sequence>MDTVQDERTGYFWYLGFLNKFISTLIIALAFQSIFSVIQISNLFLTSFSIILSYLLSLIAERTAKYYYHPAFINKNKMNLADWIDIHIGHRKGTELVDENLFEARSKFEFDFLATAFSLGFALIMYVAVGIFDTYKNYPNEKLSPDHFINSIAIFIVYGVFLLFVYVGFEAKKHSKGVMPLGDKFAIIVSFVFLISIVIDSIFKLW</sequence>
<feature type="transmembrane region" description="Helical" evidence="1">
    <location>
        <begin position="40"/>
        <end position="60"/>
    </location>
</feature>
<feature type="transmembrane region" description="Helical" evidence="1">
    <location>
        <begin position="181"/>
        <end position="203"/>
    </location>
</feature>
<keyword evidence="1" id="KW-1133">Transmembrane helix</keyword>
<gene>
    <name evidence="2" type="ORF">A3A75_04085</name>
</gene>
<keyword evidence="1" id="KW-0472">Membrane</keyword>
<dbReference type="Proteomes" id="UP000179018">
    <property type="component" value="Unassembled WGS sequence"/>
</dbReference>
<feature type="transmembrane region" description="Helical" evidence="1">
    <location>
        <begin position="12"/>
        <end position="34"/>
    </location>
</feature>
<dbReference type="EMBL" id="MGHC01000007">
    <property type="protein sequence ID" value="OGM60392.1"/>
    <property type="molecule type" value="Genomic_DNA"/>
</dbReference>
<dbReference type="STRING" id="1802516.A3A75_04085"/>
<keyword evidence="1" id="KW-0812">Transmembrane</keyword>
<name>A0A1F8B8M8_9BACT</name>
<protein>
    <submittedName>
        <fullName evidence="2">Uncharacterized protein</fullName>
    </submittedName>
</protein>
<evidence type="ECO:0000313" key="2">
    <source>
        <dbReference type="EMBL" id="OGM60392.1"/>
    </source>
</evidence>
<organism evidence="2 3">
    <name type="scientific">Candidatus Woesebacteria bacterium RIFCSPLOWO2_01_FULL_39_10</name>
    <dbReference type="NCBI Taxonomy" id="1802516"/>
    <lineage>
        <taxon>Bacteria</taxon>
        <taxon>Candidatus Woeseibacteriota</taxon>
    </lineage>
</organism>
<proteinExistence type="predicted"/>
<comment type="caution">
    <text evidence="2">The sequence shown here is derived from an EMBL/GenBank/DDBJ whole genome shotgun (WGS) entry which is preliminary data.</text>
</comment>